<dbReference type="PROSITE" id="PS50110">
    <property type="entry name" value="RESPONSE_REGULATORY"/>
    <property type="match status" value="1"/>
</dbReference>
<dbReference type="AlphaFoldDB" id="A0A1F7XA49"/>
<evidence type="ECO:0000259" key="3">
    <source>
        <dbReference type="PROSITE" id="PS50110"/>
    </source>
</evidence>
<sequence>MRKILIVDDDDDLRKLYTQTFLDSKYDVDEATSVNNALDLLGKNSYDIIITDILFPGMDGVYIIKKARSQDSLNINTPIIILTNLDYGEKTKQALKEGANECLFKTKHTAKSIFKEVESILKKDS</sequence>
<evidence type="ECO:0000256" key="2">
    <source>
        <dbReference type="PROSITE-ProRule" id="PRU00169"/>
    </source>
</evidence>
<feature type="modified residue" description="4-aspartylphosphate" evidence="2">
    <location>
        <position position="52"/>
    </location>
</feature>
<dbReference type="CDD" id="cd00156">
    <property type="entry name" value="REC"/>
    <property type="match status" value="1"/>
</dbReference>
<dbReference type="PANTHER" id="PTHR44591">
    <property type="entry name" value="STRESS RESPONSE REGULATOR PROTEIN 1"/>
    <property type="match status" value="1"/>
</dbReference>
<proteinExistence type="predicted"/>
<organism evidence="4 5">
    <name type="scientific">Candidatus Woesebacteria bacterium RBG_16_34_12</name>
    <dbReference type="NCBI Taxonomy" id="1802480"/>
    <lineage>
        <taxon>Bacteria</taxon>
        <taxon>Candidatus Woeseibacteriota</taxon>
    </lineage>
</organism>
<dbReference type="InterPro" id="IPR050595">
    <property type="entry name" value="Bact_response_regulator"/>
</dbReference>
<dbReference type="SMART" id="SM00448">
    <property type="entry name" value="REC"/>
    <property type="match status" value="1"/>
</dbReference>
<dbReference type="EMBL" id="MGFS01000007">
    <property type="protein sequence ID" value="OGM11884.1"/>
    <property type="molecule type" value="Genomic_DNA"/>
</dbReference>
<evidence type="ECO:0000313" key="4">
    <source>
        <dbReference type="EMBL" id="OGM11884.1"/>
    </source>
</evidence>
<name>A0A1F7XA49_9BACT</name>
<feature type="domain" description="Response regulatory" evidence="3">
    <location>
        <begin position="3"/>
        <end position="120"/>
    </location>
</feature>
<keyword evidence="1 2" id="KW-0597">Phosphoprotein</keyword>
<evidence type="ECO:0000256" key="1">
    <source>
        <dbReference type="ARBA" id="ARBA00022553"/>
    </source>
</evidence>
<dbReference type="InterPro" id="IPR011006">
    <property type="entry name" value="CheY-like_superfamily"/>
</dbReference>
<dbReference type="Gene3D" id="3.40.50.2300">
    <property type="match status" value="1"/>
</dbReference>
<dbReference type="GO" id="GO:0000160">
    <property type="term" value="P:phosphorelay signal transduction system"/>
    <property type="evidence" value="ECO:0007669"/>
    <property type="project" value="InterPro"/>
</dbReference>
<gene>
    <name evidence="4" type="ORF">A2Z22_01475</name>
</gene>
<comment type="caution">
    <text evidence="4">The sequence shown here is derived from an EMBL/GenBank/DDBJ whole genome shotgun (WGS) entry which is preliminary data.</text>
</comment>
<protein>
    <recommendedName>
        <fullName evidence="3">Response regulatory domain-containing protein</fullName>
    </recommendedName>
</protein>
<dbReference type="Proteomes" id="UP000177053">
    <property type="component" value="Unassembled WGS sequence"/>
</dbReference>
<dbReference type="PANTHER" id="PTHR44591:SF3">
    <property type="entry name" value="RESPONSE REGULATORY DOMAIN-CONTAINING PROTEIN"/>
    <property type="match status" value="1"/>
</dbReference>
<evidence type="ECO:0000313" key="5">
    <source>
        <dbReference type="Proteomes" id="UP000177053"/>
    </source>
</evidence>
<dbReference type="Pfam" id="PF00072">
    <property type="entry name" value="Response_reg"/>
    <property type="match status" value="1"/>
</dbReference>
<dbReference type="InterPro" id="IPR001789">
    <property type="entry name" value="Sig_transdc_resp-reg_receiver"/>
</dbReference>
<dbReference type="SUPFAM" id="SSF52172">
    <property type="entry name" value="CheY-like"/>
    <property type="match status" value="1"/>
</dbReference>
<reference evidence="4 5" key="1">
    <citation type="journal article" date="2016" name="Nat. Commun.">
        <title>Thousands of microbial genomes shed light on interconnected biogeochemical processes in an aquifer system.</title>
        <authorList>
            <person name="Anantharaman K."/>
            <person name="Brown C.T."/>
            <person name="Hug L.A."/>
            <person name="Sharon I."/>
            <person name="Castelle C.J."/>
            <person name="Probst A.J."/>
            <person name="Thomas B.C."/>
            <person name="Singh A."/>
            <person name="Wilkins M.J."/>
            <person name="Karaoz U."/>
            <person name="Brodie E.L."/>
            <person name="Williams K.H."/>
            <person name="Hubbard S.S."/>
            <person name="Banfield J.F."/>
        </authorList>
    </citation>
    <scope>NUCLEOTIDE SEQUENCE [LARGE SCALE GENOMIC DNA]</scope>
</reference>
<accession>A0A1F7XA49</accession>